<gene>
    <name evidence="4" type="ORF">AG1IA_06676</name>
</gene>
<comment type="caution">
    <text evidence="4">The sequence shown here is derived from an EMBL/GenBank/DDBJ whole genome shotgun (WGS) entry which is preliminary data.</text>
</comment>
<keyword evidence="5" id="KW-1185">Reference proteome</keyword>
<reference evidence="4 5" key="1">
    <citation type="journal article" date="2013" name="Nat. Commun.">
        <title>The evolution and pathogenic mechanisms of the rice sheath blight pathogen.</title>
        <authorList>
            <person name="Zheng A."/>
            <person name="Lin R."/>
            <person name="Xu L."/>
            <person name="Qin P."/>
            <person name="Tang C."/>
            <person name="Ai P."/>
            <person name="Zhang D."/>
            <person name="Liu Y."/>
            <person name="Sun Z."/>
            <person name="Feng H."/>
            <person name="Wang Y."/>
            <person name="Chen Y."/>
            <person name="Liang X."/>
            <person name="Fu R."/>
            <person name="Li Q."/>
            <person name="Zhang J."/>
            <person name="Yu X."/>
            <person name="Xie Z."/>
            <person name="Ding L."/>
            <person name="Guan P."/>
            <person name="Tang J."/>
            <person name="Liang Y."/>
            <person name="Wang S."/>
            <person name="Deng Q."/>
            <person name="Li S."/>
            <person name="Zhu J."/>
            <person name="Wang L."/>
            <person name="Liu H."/>
            <person name="Li P."/>
        </authorList>
    </citation>
    <scope>NUCLEOTIDE SEQUENCE [LARGE SCALE GENOMIC DNA]</scope>
    <source>
        <strain evidence="5">AG-1 IA</strain>
    </source>
</reference>
<evidence type="ECO:0000259" key="3">
    <source>
        <dbReference type="PROSITE" id="PS50157"/>
    </source>
</evidence>
<evidence type="ECO:0000313" key="4">
    <source>
        <dbReference type="EMBL" id="ELU39290.1"/>
    </source>
</evidence>
<dbReference type="InterPro" id="IPR036236">
    <property type="entry name" value="Znf_C2H2_sf"/>
</dbReference>
<feature type="region of interest" description="Disordered" evidence="2">
    <location>
        <begin position="23"/>
        <end position="94"/>
    </location>
</feature>
<dbReference type="HOGENOM" id="CLU_084293_0_0_1"/>
<protein>
    <submittedName>
        <fullName evidence="4">Zf-C2H2 domain-containing protein</fullName>
    </submittedName>
</protein>
<dbReference type="GO" id="GO:0008270">
    <property type="term" value="F:zinc ion binding"/>
    <property type="evidence" value="ECO:0007669"/>
    <property type="project" value="UniProtKB-KW"/>
</dbReference>
<evidence type="ECO:0000256" key="1">
    <source>
        <dbReference type="PROSITE-ProRule" id="PRU00042"/>
    </source>
</evidence>
<organism evidence="4 5">
    <name type="scientific">Thanatephorus cucumeris (strain AG1-IA)</name>
    <name type="common">Rice sheath blight fungus</name>
    <name type="synonym">Rhizoctonia solani</name>
    <dbReference type="NCBI Taxonomy" id="983506"/>
    <lineage>
        <taxon>Eukaryota</taxon>
        <taxon>Fungi</taxon>
        <taxon>Dikarya</taxon>
        <taxon>Basidiomycota</taxon>
        <taxon>Agaricomycotina</taxon>
        <taxon>Agaricomycetes</taxon>
        <taxon>Cantharellales</taxon>
        <taxon>Ceratobasidiaceae</taxon>
        <taxon>Rhizoctonia</taxon>
        <taxon>Rhizoctonia solani AG-1</taxon>
    </lineage>
</organism>
<dbReference type="SUPFAM" id="SSF57667">
    <property type="entry name" value="beta-beta-alpha zinc fingers"/>
    <property type="match status" value="1"/>
</dbReference>
<evidence type="ECO:0000313" key="5">
    <source>
        <dbReference type="Proteomes" id="UP000011668"/>
    </source>
</evidence>
<keyword evidence="1" id="KW-0479">Metal-binding</keyword>
<dbReference type="STRING" id="983506.L8WMX7"/>
<dbReference type="OrthoDB" id="3216383at2759"/>
<sequence length="288" mass="31495">MSRQVTLPVEEVTQDYAYELHTNIPDGTLEQPLPPFRSFPARNRVSPTGSGRSAPQNRNWDSDLGSSSDAAYDTPHRLQTSGGSVAHSHRQGIEESTLTLDRHASTLPEFTPFPAAAPSSRYAPPPSSRAEPTRPVLPPLIYPEGAGSGPWASERTINLVGESSTPVIRYPSGIPQGRPSPFAPPGPLTSRPHVCELCDSGFARAHDLKRHLETHKNDRTNVPTAKDRLAGRMLSNVILSLQNVVLLEIQSGTRCKFMTGSQFRQTNSQFLNTATNPRAHHSVPCDWN</sequence>
<keyword evidence="1" id="KW-0862">Zinc</keyword>
<dbReference type="Gene3D" id="3.30.160.60">
    <property type="entry name" value="Classic Zinc Finger"/>
    <property type="match status" value="1"/>
</dbReference>
<proteinExistence type="predicted"/>
<dbReference type="PROSITE" id="PS50157">
    <property type="entry name" value="ZINC_FINGER_C2H2_2"/>
    <property type="match status" value="1"/>
</dbReference>
<evidence type="ECO:0000256" key="2">
    <source>
        <dbReference type="SAM" id="MobiDB-lite"/>
    </source>
</evidence>
<keyword evidence="1" id="KW-0863">Zinc-finger</keyword>
<dbReference type="Proteomes" id="UP000011668">
    <property type="component" value="Unassembled WGS sequence"/>
</dbReference>
<dbReference type="EMBL" id="AFRT01001829">
    <property type="protein sequence ID" value="ELU39290.1"/>
    <property type="molecule type" value="Genomic_DNA"/>
</dbReference>
<name>L8WMX7_THACA</name>
<accession>L8WMX7</accession>
<dbReference type="PROSITE" id="PS00028">
    <property type="entry name" value="ZINC_FINGER_C2H2_1"/>
    <property type="match status" value="1"/>
</dbReference>
<feature type="region of interest" description="Disordered" evidence="2">
    <location>
        <begin position="108"/>
        <end position="136"/>
    </location>
</feature>
<feature type="compositionally biased region" description="Polar residues" evidence="2">
    <location>
        <begin position="45"/>
        <end position="69"/>
    </location>
</feature>
<dbReference type="AlphaFoldDB" id="L8WMX7"/>
<dbReference type="InterPro" id="IPR013087">
    <property type="entry name" value="Znf_C2H2_type"/>
</dbReference>
<feature type="domain" description="C2H2-type" evidence="3">
    <location>
        <begin position="193"/>
        <end position="220"/>
    </location>
</feature>